<evidence type="ECO:0000313" key="8">
    <source>
        <dbReference type="Proteomes" id="UP000694843"/>
    </source>
</evidence>
<accession>A0A8B7N973</accession>
<dbReference type="PROSITE" id="PS50006">
    <property type="entry name" value="FHA_DOMAIN"/>
    <property type="match status" value="1"/>
</dbReference>
<dbReference type="InterPro" id="IPR008271">
    <property type="entry name" value="Ser/Thr_kinase_AS"/>
</dbReference>
<keyword evidence="9 10" id="KW-0808">Transferase</keyword>
<dbReference type="FunFam" id="1.10.510.10:FF:000571">
    <property type="entry name" value="Maternal embryonic leucine zipper kinase"/>
    <property type="match status" value="1"/>
</dbReference>
<dbReference type="RefSeq" id="XP_018010210.1">
    <property type="nucleotide sequence ID" value="XM_018154721.1"/>
</dbReference>
<name>A0A8B7N973_HYAAZ</name>
<keyword evidence="4" id="KW-0723">Serine/threonine-protein kinase</keyword>
<dbReference type="OrthoDB" id="40902at2759"/>
<dbReference type="InterPro" id="IPR000719">
    <property type="entry name" value="Prot_kinase_dom"/>
</dbReference>
<dbReference type="SMART" id="SM00220">
    <property type="entry name" value="S_TKc"/>
    <property type="match status" value="1"/>
</dbReference>
<dbReference type="CDD" id="cd22666">
    <property type="entry name" value="FHA_CHK2"/>
    <property type="match status" value="1"/>
</dbReference>
<reference evidence="9 10" key="1">
    <citation type="submission" date="2025-04" db="UniProtKB">
        <authorList>
            <consortium name="RefSeq"/>
        </authorList>
    </citation>
    <scope>IDENTIFICATION</scope>
    <source>
        <tissue evidence="9 10">Whole organism</tissue>
    </source>
</reference>
<dbReference type="SUPFAM" id="SSF49879">
    <property type="entry name" value="SMAD/FHA domain"/>
    <property type="match status" value="1"/>
</dbReference>
<feature type="region of interest" description="Disordered" evidence="5">
    <location>
        <begin position="1"/>
        <end position="21"/>
    </location>
</feature>
<organism evidence="8 9">
    <name type="scientific">Hyalella azteca</name>
    <name type="common">Amphipod</name>
    <dbReference type="NCBI Taxonomy" id="294128"/>
    <lineage>
        <taxon>Eukaryota</taxon>
        <taxon>Metazoa</taxon>
        <taxon>Ecdysozoa</taxon>
        <taxon>Arthropoda</taxon>
        <taxon>Crustacea</taxon>
        <taxon>Multicrustacea</taxon>
        <taxon>Malacostraca</taxon>
        <taxon>Eumalacostraca</taxon>
        <taxon>Peracarida</taxon>
        <taxon>Amphipoda</taxon>
        <taxon>Senticaudata</taxon>
        <taxon>Talitrida</taxon>
        <taxon>Talitroidea</taxon>
        <taxon>Hyalellidae</taxon>
        <taxon>Hyalella</taxon>
    </lineage>
</organism>
<dbReference type="OMA" id="MLCAVQY"/>
<feature type="binding site" evidence="3">
    <location>
        <position position="192"/>
    </location>
    <ligand>
        <name>ATP</name>
        <dbReference type="ChEBI" id="CHEBI:30616"/>
    </ligand>
</feature>
<dbReference type="PANTHER" id="PTHR24347">
    <property type="entry name" value="SERINE/THREONINE-PROTEIN KINASE"/>
    <property type="match status" value="1"/>
</dbReference>
<keyword evidence="9 10" id="KW-0418">Kinase</keyword>
<dbReference type="GeneID" id="108667675"/>
<dbReference type="Pfam" id="PF00498">
    <property type="entry name" value="FHA"/>
    <property type="match status" value="1"/>
</dbReference>
<evidence type="ECO:0000313" key="9">
    <source>
        <dbReference type="RefSeq" id="XP_018010210.1"/>
    </source>
</evidence>
<keyword evidence="8" id="KW-1185">Reference proteome</keyword>
<dbReference type="PROSITE" id="PS00108">
    <property type="entry name" value="PROTEIN_KINASE_ST"/>
    <property type="match status" value="1"/>
</dbReference>
<dbReference type="Gene3D" id="2.60.200.20">
    <property type="match status" value="1"/>
</dbReference>
<dbReference type="GO" id="GO:0005524">
    <property type="term" value="F:ATP binding"/>
    <property type="evidence" value="ECO:0007669"/>
    <property type="project" value="UniProtKB-UniRule"/>
</dbReference>
<dbReference type="Gene3D" id="3.30.200.20">
    <property type="entry name" value="Phosphorylase Kinase, domain 1"/>
    <property type="match status" value="1"/>
</dbReference>
<dbReference type="Pfam" id="PF00069">
    <property type="entry name" value="Pkinase"/>
    <property type="match status" value="1"/>
</dbReference>
<evidence type="ECO:0000259" key="7">
    <source>
        <dbReference type="PROSITE" id="PS50011"/>
    </source>
</evidence>
<evidence type="ECO:0000256" key="4">
    <source>
        <dbReference type="RuleBase" id="RU000304"/>
    </source>
</evidence>
<dbReference type="SUPFAM" id="SSF56112">
    <property type="entry name" value="Protein kinase-like (PK-like)"/>
    <property type="match status" value="1"/>
</dbReference>
<keyword evidence="2 3" id="KW-0067">ATP-binding</keyword>
<keyword evidence="1 3" id="KW-0547">Nucleotide-binding</keyword>
<evidence type="ECO:0000256" key="1">
    <source>
        <dbReference type="ARBA" id="ARBA00022741"/>
    </source>
</evidence>
<dbReference type="InterPro" id="IPR008984">
    <property type="entry name" value="SMAD_FHA_dom_sf"/>
</dbReference>
<dbReference type="InterPro" id="IPR011009">
    <property type="entry name" value="Kinase-like_dom_sf"/>
</dbReference>
<evidence type="ECO:0000259" key="6">
    <source>
        <dbReference type="PROSITE" id="PS50006"/>
    </source>
</evidence>
<dbReference type="CDD" id="cd05117">
    <property type="entry name" value="STKc_CAMK"/>
    <property type="match status" value="1"/>
</dbReference>
<feature type="compositionally biased region" description="Basic and acidic residues" evidence="5">
    <location>
        <begin position="472"/>
        <end position="482"/>
    </location>
</feature>
<gene>
    <name evidence="9 10" type="primary">LOC108667675</name>
</gene>
<feature type="region of interest" description="Disordered" evidence="5">
    <location>
        <begin position="461"/>
        <end position="491"/>
    </location>
</feature>
<sequence>MAELSQTDASQMSTQSLRETQECPDISLGEETVWGRLLALRPNVKVYHFSENSYTFGRGFVDHQLTKECFDPSILTAISKKHFRIVREQKGSGDAVIYIEDLSSNGTFLNRRLIGRNKKSVLKHNDEIGLAQANKKVFMFYDCENPDAVQYPCELSSKYTLTKKLGEGNYGEVRLAYKQDTLERCAIKIIKKKVLSANGNTVLMNQVSQIQNEITLLQSIDHPCIVRLWDVIEAEDRIFLVMDIAEGGELFDRITGTGHLQESVSKLYCYQLALAIEHLHQQGITHRDIKPENILLATEDVRSCVKLSDFGLSKLTADASMMSTFCGTQMYIAPELLDINQRAYTNKVDLWSFGVVVFVCLAGYPPFYDSDQHKQRYLIRSGIFSFKRPVWTNVSAEAKDLITKLLVVNPDERYDAQQTLQHPWFKNDAVMLQAAAEILKNEEEGTESPCCVEAPETVQANGHLKRPLTSPETRRRVQEAKTPRLLPTAAQ</sequence>
<protein>
    <submittedName>
        <fullName evidence="9 10">Serine/threonine-protein kinase Chk2</fullName>
    </submittedName>
</protein>
<dbReference type="AlphaFoldDB" id="A0A8B7N973"/>
<evidence type="ECO:0000256" key="3">
    <source>
        <dbReference type="PROSITE-ProRule" id="PRU10141"/>
    </source>
</evidence>
<evidence type="ECO:0000256" key="2">
    <source>
        <dbReference type="ARBA" id="ARBA00022840"/>
    </source>
</evidence>
<evidence type="ECO:0000256" key="5">
    <source>
        <dbReference type="SAM" id="MobiDB-lite"/>
    </source>
</evidence>
<dbReference type="SMART" id="SM00240">
    <property type="entry name" value="FHA"/>
    <property type="match status" value="1"/>
</dbReference>
<feature type="compositionally biased region" description="Polar residues" evidence="5">
    <location>
        <begin position="1"/>
        <end position="18"/>
    </location>
</feature>
<dbReference type="RefSeq" id="XP_047739159.1">
    <property type="nucleotide sequence ID" value="XM_047883203.1"/>
</dbReference>
<dbReference type="InterPro" id="IPR000253">
    <property type="entry name" value="FHA_dom"/>
</dbReference>
<dbReference type="InterPro" id="IPR017441">
    <property type="entry name" value="Protein_kinase_ATP_BS"/>
</dbReference>
<dbReference type="KEGG" id="hazt:108667675"/>
<dbReference type="Gene3D" id="1.10.510.10">
    <property type="entry name" value="Transferase(Phosphotransferase) domain 1"/>
    <property type="match status" value="1"/>
</dbReference>
<dbReference type="GO" id="GO:0004674">
    <property type="term" value="F:protein serine/threonine kinase activity"/>
    <property type="evidence" value="ECO:0007669"/>
    <property type="project" value="UniProtKB-KW"/>
</dbReference>
<comment type="similarity">
    <text evidence="4">Belongs to the protein kinase superfamily.</text>
</comment>
<dbReference type="PROSITE" id="PS50011">
    <property type="entry name" value="PROTEIN_KINASE_DOM"/>
    <property type="match status" value="1"/>
</dbReference>
<evidence type="ECO:0000313" key="10">
    <source>
        <dbReference type="RefSeq" id="XP_047739159.1"/>
    </source>
</evidence>
<proteinExistence type="inferred from homology"/>
<dbReference type="PROSITE" id="PS00107">
    <property type="entry name" value="PROTEIN_KINASE_ATP"/>
    <property type="match status" value="1"/>
</dbReference>
<feature type="domain" description="FHA" evidence="6">
    <location>
        <begin position="54"/>
        <end position="114"/>
    </location>
</feature>
<dbReference type="CTD" id="35288"/>
<feature type="domain" description="Protein kinase" evidence="7">
    <location>
        <begin position="159"/>
        <end position="425"/>
    </location>
</feature>
<dbReference type="Proteomes" id="UP000694843">
    <property type="component" value="Unplaced"/>
</dbReference>